<dbReference type="EMBL" id="CM018037">
    <property type="protein sequence ID" value="KAA8538888.1"/>
    <property type="molecule type" value="Genomic_DNA"/>
</dbReference>
<name>A0A5J5B8H6_9ASTE</name>
<evidence type="ECO:0000313" key="1">
    <source>
        <dbReference type="EMBL" id="KAA8538888.1"/>
    </source>
</evidence>
<sequence>MQKYEYEIMGEKFSDKIKQRRGENESLQSCCCLFHQFLSRIRSTRGIWQLIWLFPLLQKLGSTWLHQLGDNSAI</sequence>
<gene>
    <name evidence="1" type="ORF">F0562_025580</name>
</gene>
<dbReference type="Proteomes" id="UP000325577">
    <property type="component" value="Linkage Group LG14"/>
</dbReference>
<accession>A0A5J5B8H6</accession>
<evidence type="ECO:0000313" key="2">
    <source>
        <dbReference type="Proteomes" id="UP000325577"/>
    </source>
</evidence>
<reference evidence="1 2" key="1">
    <citation type="submission" date="2019-09" db="EMBL/GenBank/DDBJ databases">
        <title>A chromosome-level genome assembly of the Chinese tupelo Nyssa sinensis.</title>
        <authorList>
            <person name="Yang X."/>
            <person name="Kang M."/>
            <person name="Yang Y."/>
            <person name="Xiong H."/>
            <person name="Wang M."/>
            <person name="Zhang Z."/>
            <person name="Wang Z."/>
            <person name="Wu H."/>
            <person name="Ma T."/>
            <person name="Liu J."/>
            <person name="Xi Z."/>
        </authorList>
    </citation>
    <scope>NUCLEOTIDE SEQUENCE [LARGE SCALE GENOMIC DNA]</scope>
    <source>
        <strain evidence="1">J267</strain>
        <tissue evidence="1">Leaf</tissue>
    </source>
</reference>
<protein>
    <submittedName>
        <fullName evidence="1">Uncharacterized protein</fullName>
    </submittedName>
</protein>
<keyword evidence="2" id="KW-1185">Reference proteome</keyword>
<dbReference type="AlphaFoldDB" id="A0A5J5B8H6"/>
<organism evidence="1 2">
    <name type="scientific">Nyssa sinensis</name>
    <dbReference type="NCBI Taxonomy" id="561372"/>
    <lineage>
        <taxon>Eukaryota</taxon>
        <taxon>Viridiplantae</taxon>
        <taxon>Streptophyta</taxon>
        <taxon>Embryophyta</taxon>
        <taxon>Tracheophyta</taxon>
        <taxon>Spermatophyta</taxon>
        <taxon>Magnoliopsida</taxon>
        <taxon>eudicotyledons</taxon>
        <taxon>Gunneridae</taxon>
        <taxon>Pentapetalae</taxon>
        <taxon>asterids</taxon>
        <taxon>Cornales</taxon>
        <taxon>Nyssaceae</taxon>
        <taxon>Nyssa</taxon>
    </lineage>
</organism>
<proteinExistence type="predicted"/>